<proteinExistence type="predicted"/>
<evidence type="ECO:0000313" key="1">
    <source>
        <dbReference type="EMBL" id="KAJ7764772.1"/>
    </source>
</evidence>
<gene>
    <name evidence="1" type="ORF">B0H16DRAFT_1525715</name>
</gene>
<comment type="caution">
    <text evidence="1">The sequence shown here is derived from an EMBL/GenBank/DDBJ whole genome shotgun (WGS) entry which is preliminary data.</text>
</comment>
<protein>
    <submittedName>
        <fullName evidence="1">Uncharacterized protein</fullName>
    </submittedName>
</protein>
<name>A0AAD7NKI4_9AGAR</name>
<dbReference type="EMBL" id="JARKIB010000027">
    <property type="protein sequence ID" value="KAJ7764772.1"/>
    <property type="molecule type" value="Genomic_DNA"/>
</dbReference>
<dbReference type="AlphaFoldDB" id="A0AAD7NKI4"/>
<keyword evidence="2" id="KW-1185">Reference proteome</keyword>
<accession>A0AAD7NKI4</accession>
<evidence type="ECO:0000313" key="2">
    <source>
        <dbReference type="Proteomes" id="UP001215598"/>
    </source>
</evidence>
<sequence>MLCALCLFRQSSSSHGLVNPGFSYVGLVAKHSSRSKIKVFASTRPLRRLTSYAAPLDNAHYLPSDILLHQFGCPLSHQIVCPHCANLVALIVPIWPGLLHQFGCFRDHCTNLVAHLFALGPFIAPIWSPRCANLAGIIAPIWLPIHSPSSHLLRQLATRIVPIWPPFCTNLVAHLSRFGEYFVRHIFNHGFSDTFCPCKERGWENGRCY</sequence>
<dbReference type="Proteomes" id="UP001215598">
    <property type="component" value="Unassembled WGS sequence"/>
</dbReference>
<reference evidence="1" key="1">
    <citation type="submission" date="2023-03" db="EMBL/GenBank/DDBJ databases">
        <title>Massive genome expansion in bonnet fungi (Mycena s.s.) driven by repeated elements and novel gene families across ecological guilds.</title>
        <authorList>
            <consortium name="Lawrence Berkeley National Laboratory"/>
            <person name="Harder C.B."/>
            <person name="Miyauchi S."/>
            <person name="Viragh M."/>
            <person name="Kuo A."/>
            <person name="Thoen E."/>
            <person name="Andreopoulos B."/>
            <person name="Lu D."/>
            <person name="Skrede I."/>
            <person name="Drula E."/>
            <person name="Henrissat B."/>
            <person name="Morin E."/>
            <person name="Kohler A."/>
            <person name="Barry K."/>
            <person name="LaButti K."/>
            <person name="Morin E."/>
            <person name="Salamov A."/>
            <person name="Lipzen A."/>
            <person name="Mereny Z."/>
            <person name="Hegedus B."/>
            <person name="Baldrian P."/>
            <person name="Stursova M."/>
            <person name="Weitz H."/>
            <person name="Taylor A."/>
            <person name="Grigoriev I.V."/>
            <person name="Nagy L.G."/>
            <person name="Martin F."/>
            <person name="Kauserud H."/>
        </authorList>
    </citation>
    <scope>NUCLEOTIDE SEQUENCE</scope>
    <source>
        <strain evidence="1">CBHHK182m</strain>
    </source>
</reference>
<organism evidence="1 2">
    <name type="scientific">Mycena metata</name>
    <dbReference type="NCBI Taxonomy" id="1033252"/>
    <lineage>
        <taxon>Eukaryota</taxon>
        <taxon>Fungi</taxon>
        <taxon>Dikarya</taxon>
        <taxon>Basidiomycota</taxon>
        <taxon>Agaricomycotina</taxon>
        <taxon>Agaricomycetes</taxon>
        <taxon>Agaricomycetidae</taxon>
        <taxon>Agaricales</taxon>
        <taxon>Marasmiineae</taxon>
        <taxon>Mycenaceae</taxon>
        <taxon>Mycena</taxon>
    </lineage>
</organism>